<dbReference type="OrthoDB" id="3697029at2"/>
<feature type="chain" id="PRO_5039047169" description="Lipoprotein" evidence="1">
    <location>
        <begin position="18"/>
        <end position="195"/>
    </location>
</feature>
<feature type="signal peptide" evidence="1">
    <location>
        <begin position="1"/>
        <end position="17"/>
    </location>
</feature>
<dbReference type="AlphaFoldDB" id="A0A1H9X2P2"/>
<dbReference type="EMBL" id="FOFT01000013">
    <property type="protein sequence ID" value="SES40462.1"/>
    <property type="molecule type" value="Genomic_DNA"/>
</dbReference>
<proteinExistence type="predicted"/>
<reference evidence="3" key="1">
    <citation type="submission" date="2016-10" db="EMBL/GenBank/DDBJ databases">
        <authorList>
            <person name="Varghese N."/>
            <person name="Submissions S."/>
        </authorList>
    </citation>
    <scope>NUCLEOTIDE SEQUENCE [LARGE SCALE GENOMIC DNA]</scope>
    <source>
        <strain evidence="3">CGMCC 4.578</strain>
    </source>
</reference>
<sequence length="195" mass="20509">MYARLSIAAVFSMAALAACGTPPPAPVPLAAPTTTTTADVPGADPVAWFEAYCGPMGVSAIASRQLQGVAAAGMAAAKESVVRWTTLAAASHRQIADGVEKLGPLGSDVQSMHERLVKQLRKDAEGFDRVTARLKALEANDVFLERYQQAVAVEMGNAGEQATALFKQIAGTPTYAETFRTNKVCADWQATARAK</sequence>
<evidence type="ECO:0000256" key="1">
    <source>
        <dbReference type="SAM" id="SignalP"/>
    </source>
</evidence>
<gene>
    <name evidence="2" type="ORF">SAMN05216195_113157</name>
</gene>
<evidence type="ECO:0000313" key="2">
    <source>
        <dbReference type="EMBL" id="SES40462.1"/>
    </source>
</evidence>
<dbReference type="RefSeq" id="WP_114773862.1">
    <property type="nucleotide sequence ID" value="NZ_FOFT01000013.1"/>
</dbReference>
<accession>A0A1H9X2P2</accession>
<dbReference type="PROSITE" id="PS51257">
    <property type="entry name" value="PROKAR_LIPOPROTEIN"/>
    <property type="match status" value="1"/>
</dbReference>
<protein>
    <recommendedName>
        <fullName evidence="4">Lipoprotein</fullName>
    </recommendedName>
</protein>
<dbReference type="Proteomes" id="UP000199028">
    <property type="component" value="Unassembled WGS sequence"/>
</dbReference>
<evidence type="ECO:0000313" key="3">
    <source>
        <dbReference type="Proteomes" id="UP000199028"/>
    </source>
</evidence>
<evidence type="ECO:0008006" key="4">
    <source>
        <dbReference type="Google" id="ProtNLM"/>
    </source>
</evidence>
<keyword evidence="3" id="KW-1185">Reference proteome</keyword>
<name>A0A1H9X2P2_9PSEU</name>
<organism evidence="2 3">
    <name type="scientific">Lentzea flaviverrucosa</name>
    <dbReference type="NCBI Taxonomy" id="200379"/>
    <lineage>
        <taxon>Bacteria</taxon>
        <taxon>Bacillati</taxon>
        <taxon>Actinomycetota</taxon>
        <taxon>Actinomycetes</taxon>
        <taxon>Pseudonocardiales</taxon>
        <taxon>Pseudonocardiaceae</taxon>
        <taxon>Lentzea</taxon>
    </lineage>
</organism>
<keyword evidence="1" id="KW-0732">Signal</keyword>